<keyword evidence="3" id="KW-1185">Reference proteome</keyword>
<evidence type="ECO:0000313" key="4">
    <source>
        <dbReference type="Proteomes" id="UP000236729"/>
    </source>
</evidence>
<protein>
    <submittedName>
        <fullName evidence="1">Phage tail repeat like</fullName>
    </submittedName>
</protein>
<gene>
    <name evidence="1" type="ORF">SAMN02982929_05297</name>
    <name evidence="2" type="ORF">SAMN05216506_107273</name>
</gene>
<accession>A0A1H6DZC5</accession>
<dbReference type="AlphaFoldDB" id="A0A1H6DZC5"/>
<dbReference type="Pfam" id="PF12789">
    <property type="entry name" value="PTR"/>
    <property type="match status" value="1"/>
</dbReference>
<proteinExistence type="predicted"/>
<evidence type="ECO:0000313" key="2">
    <source>
        <dbReference type="EMBL" id="SFD93358.1"/>
    </source>
</evidence>
<reference evidence="3 4" key="2">
    <citation type="submission" date="2016-10" db="EMBL/GenBank/DDBJ databases">
        <authorList>
            <person name="Varghese N."/>
            <person name="Submissions S."/>
        </authorList>
    </citation>
    <scope>NUCLEOTIDE SEQUENCE [LARGE SCALE GENOMIC DNA]</scope>
    <source>
        <strain evidence="4">ATCC 20501</strain>
        <strain evidence="2 3">CGMCC 4.3529</strain>
    </source>
</reference>
<sequence>MTIPHAPSNADRIAYASEQNALIDQCNATAQQTGQQQATLDTHTSTLSAHDSRIDALEAAPPAHTHPIAQVVNLQTALDGKAATSHTHALPIDALTDVDTSTTTPVAGQVLKWTGTTWAPGNDLTGGGSGGGATTLDELDDVATASATAGQVLVFNGTVWVPANPPTQAAAYRGQWTDAGGNIAGTVISAPSAGSPGNLGVKVTDIGVQVETPVGCSMSAGTFTANVAGRWRFSAAVQYQGSNTAQRALWLGKGSASTWASGVKYGQIGAPSMDAQPAGHEITLAVGGTVSVYVACWTVGGSVTIHRAQGNVLTATWLGP</sequence>
<organism evidence="1 4">
    <name type="scientific">Saccharopolyspora kobensis</name>
    <dbReference type="NCBI Taxonomy" id="146035"/>
    <lineage>
        <taxon>Bacteria</taxon>
        <taxon>Bacillati</taxon>
        <taxon>Actinomycetota</taxon>
        <taxon>Actinomycetes</taxon>
        <taxon>Pseudonocardiales</taxon>
        <taxon>Pseudonocardiaceae</taxon>
        <taxon>Saccharopolyspora</taxon>
    </lineage>
</organism>
<dbReference type="RefSeq" id="WP_177247646.1">
    <property type="nucleotide sequence ID" value="NZ_FNVB01000008.1"/>
</dbReference>
<reference evidence="1" key="1">
    <citation type="submission" date="2016-10" db="EMBL/GenBank/DDBJ databases">
        <authorList>
            <person name="de Groot N.N."/>
        </authorList>
    </citation>
    <scope>NUCLEOTIDE SEQUENCE [LARGE SCALE GENOMIC DNA]</scope>
    <source>
        <strain evidence="1">ATCC 20501</strain>
    </source>
</reference>
<evidence type="ECO:0000313" key="1">
    <source>
        <dbReference type="EMBL" id="SEG90710.1"/>
    </source>
</evidence>
<evidence type="ECO:0000313" key="3">
    <source>
        <dbReference type="Proteomes" id="UP000199690"/>
    </source>
</evidence>
<name>A0A1H6DZC5_9PSEU</name>
<dbReference type="Proteomes" id="UP000199690">
    <property type="component" value="Unassembled WGS sequence"/>
</dbReference>
<accession>A0A1I1WG34</accession>
<dbReference type="Proteomes" id="UP000236729">
    <property type="component" value="Unassembled WGS sequence"/>
</dbReference>
<dbReference type="EMBL" id="FNVB01000008">
    <property type="protein sequence ID" value="SEG90710.1"/>
    <property type="molecule type" value="Genomic_DNA"/>
</dbReference>
<dbReference type="EMBL" id="FOME01000007">
    <property type="protein sequence ID" value="SFD93358.1"/>
    <property type="molecule type" value="Genomic_DNA"/>
</dbReference>